<reference evidence="2" key="2">
    <citation type="submission" date="2020-09" db="EMBL/GenBank/DDBJ databases">
        <authorList>
            <person name="Sun Q."/>
            <person name="Ohkuma M."/>
        </authorList>
    </citation>
    <scope>NUCLEOTIDE SEQUENCE</scope>
    <source>
        <strain evidence="2">JCM 3313</strain>
    </source>
</reference>
<dbReference type="EMBL" id="BMRG01000033">
    <property type="protein sequence ID" value="GGP86962.1"/>
    <property type="molecule type" value="Genomic_DNA"/>
</dbReference>
<reference evidence="2" key="1">
    <citation type="journal article" date="2014" name="Int. J. Syst. Evol. Microbiol.">
        <title>Complete genome sequence of Corynebacterium casei LMG S-19264T (=DSM 44701T), isolated from a smear-ripened cheese.</title>
        <authorList>
            <consortium name="US DOE Joint Genome Institute (JGI-PGF)"/>
            <person name="Walter F."/>
            <person name="Albersmeier A."/>
            <person name="Kalinowski J."/>
            <person name="Ruckert C."/>
        </authorList>
    </citation>
    <scope>NUCLEOTIDE SEQUENCE</scope>
    <source>
        <strain evidence="2">JCM 3313</strain>
    </source>
</reference>
<accession>A0A918AWH3</accession>
<dbReference type="Proteomes" id="UP000639606">
    <property type="component" value="Unassembled WGS sequence"/>
</dbReference>
<organism evidence="2 3">
    <name type="scientific">Saccharothrix coeruleofusca</name>
    <dbReference type="NCBI Taxonomy" id="33919"/>
    <lineage>
        <taxon>Bacteria</taxon>
        <taxon>Bacillati</taxon>
        <taxon>Actinomycetota</taxon>
        <taxon>Actinomycetes</taxon>
        <taxon>Pseudonocardiales</taxon>
        <taxon>Pseudonocardiaceae</taxon>
        <taxon>Saccharothrix</taxon>
    </lineage>
</organism>
<evidence type="ECO:0000256" key="1">
    <source>
        <dbReference type="SAM" id="MobiDB-lite"/>
    </source>
</evidence>
<dbReference type="RefSeq" id="WP_189227702.1">
    <property type="nucleotide sequence ID" value="NZ_BMRG01000033.1"/>
</dbReference>
<feature type="region of interest" description="Disordered" evidence="1">
    <location>
        <begin position="1"/>
        <end position="23"/>
    </location>
</feature>
<keyword evidence="3" id="KW-1185">Reference proteome</keyword>
<gene>
    <name evidence="2" type="ORF">GCM10010185_70970</name>
</gene>
<sequence length="67" mass="7421">MTRRHTGKDYVQQDGTWYDPTPSASISGERVVRYADEERPDAHVLLSQALEAPPGRRAGAAEVGQLR</sequence>
<name>A0A918AWH3_9PSEU</name>
<comment type="caution">
    <text evidence="2">The sequence shown here is derived from an EMBL/GenBank/DDBJ whole genome shotgun (WGS) entry which is preliminary data.</text>
</comment>
<proteinExistence type="predicted"/>
<dbReference type="AlphaFoldDB" id="A0A918AWH3"/>
<protein>
    <submittedName>
        <fullName evidence="2">Uncharacterized protein</fullName>
    </submittedName>
</protein>
<evidence type="ECO:0000313" key="3">
    <source>
        <dbReference type="Proteomes" id="UP000639606"/>
    </source>
</evidence>
<evidence type="ECO:0000313" key="2">
    <source>
        <dbReference type="EMBL" id="GGP86962.1"/>
    </source>
</evidence>